<keyword evidence="2" id="KW-1185">Reference proteome</keyword>
<accession>A0ABM1HL04</accession>
<organism evidence="2 3">
    <name type="scientific">Solanum pennellii</name>
    <name type="common">Tomato</name>
    <name type="synonym">Lycopersicon pennellii</name>
    <dbReference type="NCBI Taxonomy" id="28526"/>
    <lineage>
        <taxon>Eukaryota</taxon>
        <taxon>Viridiplantae</taxon>
        <taxon>Streptophyta</taxon>
        <taxon>Embryophyta</taxon>
        <taxon>Tracheophyta</taxon>
        <taxon>Spermatophyta</taxon>
        <taxon>Magnoliopsida</taxon>
        <taxon>eudicotyledons</taxon>
        <taxon>Gunneridae</taxon>
        <taxon>Pentapetalae</taxon>
        <taxon>asterids</taxon>
        <taxon>lamiids</taxon>
        <taxon>Solanales</taxon>
        <taxon>Solanaceae</taxon>
        <taxon>Solanoideae</taxon>
        <taxon>Solaneae</taxon>
        <taxon>Solanum</taxon>
        <taxon>Solanum subgen. Lycopersicon</taxon>
    </lineage>
</organism>
<protein>
    <submittedName>
        <fullName evidence="3">Uncharacterized protein LOC107030152</fullName>
    </submittedName>
</protein>
<sequence>MPPRRVVRDRPSRKNIEPQDQGKPMNLKCNPMKMSLMPSLERMNPSSFVGLSTEKDIENFIEVLKKWNEGRDVDAPPASWTCFEEAFLGAFFPRKLKEAKMVKDMKSRISLFVAGLGHLSSEEGRSTMLIGDMDISRLMVYVQQVEEEKLRVREEFKNKKAKTTNESGQQKGSVDHSSF</sequence>
<reference evidence="3" key="2">
    <citation type="submission" date="2025-08" db="UniProtKB">
        <authorList>
            <consortium name="RefSeq"/>
        </authorList>
    </citation>
    <scope>IDENTIFICATION</scope>
</reference>
<evidence type="ECO:0000256" key="1">
    <source>
        <dbReference type="SAM" id="MobiDB-lite"/>
    </source>
</evidence>
<feature type="compositionally biased region" description="Polar residues" evidence="1">
    <location>
        <begin position="164"/>
        <end position="179"/>
    </location>
</feature>
<feature type="region of interest" description="Disordered" evidence="1">
    <location>
        <begin position="154"/>
        <end position="179"/>
    </location>
</feature>
<evidence type="ECO:0000313" key="2">
    <source>
        <dbReference type="Proteomes" id="UP000694930"/>
    </source>
</evidence>
<proteinExistence type="predicted"/>
<feature type="region of interest" description="Disordered" evidence="1">
    <location>
        <begin position="1"/>
        <end position="27"/>
    </location>
</feature>
<dbReference type="GeneID" id="107030152"/>
<evidence type="ECO:0000313" key="3">
    <source>
        <dbReference type="RefSeq" id="XP_015087020.1"/>
    </source>
</evidence>
<reference evidence="2" key="1">
    <citation type="journal article" date="2014" name="Nat. Genet.">
        <title>The genome of the stress-tolerant wild tomato species Solanum pennellii.</title>
        <authorList>
            <person name="Bolger A."/>
            <person name="Scossa F."/>
            <person name="Bolger M.E."/>
            <person name="Lanz C."/>
            <person name="Maumus F."/>
            <person name="Tohge T."/>
            <person name="Quesneville H."/>
            <person name="Alseekh S."/>
            <person name="Sorensen I."/>
            <person name="Lichtenstein G."/>
            <person name="Fich E.A."/>
            <person name="Conte M."/>
            <person name="Keller H."/>
            <person name="Schneeberger K."/>
            <person name="Schwacke R."/>
            <person name="Ofner I."/>
            <person name="Vrebalov J."/>
            <person name="Xu Y."/>
            <person name="Osorio S."/>
            <person name="Aflitos S.A."/>
            <person name="Schijlen E."/>
            <person name="Jimenez-Gomez J.M."/>
            <person name="Ryngajllo M."/>
            <person name="Kimura S."/>
            <person name="Kumar R."/>
            <person name="Koenig D."/>
            <person name="Headland L.R."/>
            <person name="Maloof J.N."/>
            <person name="Sinha N."/>
            <person name="van Ham R.C."/>
            <person name="Lankhorst R.K."/>
            <person name="Mao L."/>
            <person name="Vogel A."/>
            <person name="Arsova B."/>
            <person name="Panstruga R."/>
            <person name="Fei Z."/>
            <person name="Rose J.K."/>
            <person name="Zamir D."/>
            <person name="Carrari F."/>
            <person name="Giovannoni J.J."/>
            <person name="Weigel D."/>
            <person name="Usadel B."/>
            <person name="Fernie A.R."/>
        </authorList>
    </citation>
    <scope>NUCLEOTIDE SEQUENCE [LARGE SCALE GENOMIC DNA]</scope>
    <source>
        <strain evidence="2">cv. LA0716</strain>
    </source>
</reference>
<name>A0ABM1HL04_SOLPN</name>
<dbReference type="Proteomes" id="UP000694930">
    <property type="component" value="Chromosome 9"/>
</dbReference>
<feature type="compositionally biased region" description="Basic and acidic residues" evidence="1">
    <location>
        <begin position="1"/>
        <end position="17"/>
    </location>
</feature>
<gene>
    <name evidence="3" type="primary">LOC107030152</name>
</gene>
<dbReference type="RefSeq" id="XP_015087020.1">
    <property type="nucleotide sequence ID" value="XM_015231534.1"/>
</dbReference>